<keyword evidence="3" id="KW-1185">Reference proteome</keyword>
<protein>
    <submittedName>
        <fullName evidence="2">Uncharacterized protein</fullName>
    </submittedName>
</protein>
<organism evidence="2 3">
    <name type="scientific">Fukomys damarensis</name>
    <name type="common">Damaraland mole rat</name>
    <name type="synonym">Cryptomys damarensis</name>
    <dbReference type="NCBI Taxonomy" id="885580"/>
    <lineage>
        <taxon>Eukaryota</taxon>
        <taxon>Metazoa</taxon>
        <taxon>Chordata</taxon>
        <taxon>Craniata</taxon>
        <taxon>Vertebrata</taxon>
        <taxon>Euteleostomi</taxon>
        <taxon>Mammalia</taxon>
        <taxon>Eutheria</taxon>
        <taxon>Euarchontoglires</taxon>
        <taxon>Glires</taxon>
        <taxon>Rodentia</taxon>
        <taxon>Hystricomorpha</taxon>
        <taxon>Bathyergidae</taxon>
        <taxon>Fukomys</taxon>
    </lineage>
</organism>
<feature type="compositionally biased region" description="Basic and acidic residues" evidence="1">
    <location>
        <begin position="15"/>
        <end position="24"/>
    </location>
</feature>
<proteinExistence type="predicted"/>
<dbReference type="Proteomes" id="UP000028990">
    <property type="component" value="Unassembled WGS sequence"/>
</dbReference>
<evidence type="ECO:0000313" key="2">
    <source>
        <dbReference type="EMBL" id="KFO27994.1"/>
    </source>
</evidence>
<evidence type="ECO:0000256" key="1">
    <source>
        <dbReference type="SAM" id="MobiDB-lite"/>
    </source>
</evidence>
<reference evidence="2 3" key="1">
    <citation type="submission" date="2013-11" db="EMBL/GenBank/DDBJ databases">
        <title>The Damaraland mole rat (Fukomys damarensis) genome and evolution of African mole rats.</title>
        <authorList>
            <person name="Gladyshev V.N."/>
            <person name="Fang X."/>
        </authorList>
    </citation>
    <scope>NUCLEOTIDE SEQUENCE [LARGE SCALE GENOMIC DNA]</scope>
    <source>
        <tissue evidence="2">Liver</tissue>
    </source>
</reference>
<dbReference type="AlphaFoldDB" id="A0A091D794"/>
<gene>
    <name evidence="2" type="ORF">H920_10600</name>
</gene>
<dbReference type="EMBL" id="KN122831">
    <property type="protein sequence ID" value="KFO27994.1"/>
    <property type="molecule type" value="Genomic_DNA"/>
</dbReference>
<feature type="region of interest" description="Disordered" evidence="1">
    <location>
        <begin position="1"/>
        <end position="25"/>
    </location>
</feature>
<accession>A0A091D794</accession>
<sequence>MPFPKARRGTSLGTEARDTDKSEMLMRNSTRSAKVDAHQRLQQNSGLEINVRHSWLIWWTPKALGVVIFQSGEKGGLAKKTAMVKVKDSKEEMSKKTEKEE</sequence>
<evidence type="ECO:0000313" key="3">
    <source>
        <dbReference type="Proteomes" id="UP000028990"/>
    </source>
</evidence>
<name>A0A091D794_FUKDA</name>